<dbReference type="RefSeq" id="WP_290332628.1">
    <property type="nucleotide sequence ID" value="NZ_JAUFPU010000008.1"/>
</dbReference>
<proteinExistence type="predicted"/>
<evidence type="ECO:0000256" key="2">
    <source>
        <dbReference type="ARBA" id="ARBA00023315"/>
    </source>
</evidence>
<dbReference type="Gene3D" id="3.40.630.30">
    <property type="match status" value="1"/>
</dbReference>
<dbReference type="PROSITE" id="PS51186">
    <property type="entry name" value="GNAT"/>
    <property type="match status" value="1"/>
</dbReference>
<reference evidence="4" key="2">
    <citation type="submission" date="2023-06" db="EMBL/GenBank/DDBJ databases">
        <authorList>
            <person name="Lucena T."/>
            <person name="Sun Q."/>
        </authorList>
    </citation>
    <scope>NUCLEOTIDE SEQUENCE</scope>
    <source>
        <strain evidence="4">CECT 7703</strain>
    </source>
</reference>
<dbReference type="InterPro" id="IPR000182">
    <property type="entry name" value="GNAT_dom"/>
</dbReference>
<keyword evidence="2" id="KW-0012">Acyltransferase</keyword>
<evidence type="ECO:0000313" key="4">
    <source>
        <dbReference type="EMBL" id="MDN3577156.1"/>
    </source>
</evidence>
<accession>A0ABT8B6B0</accession>
<dbReference type="PANTHER" id="PTHR43877:SF5">
    <property type="entry name" value="BLL8307 PROTEIN"/>
    <property type="match status" value="1"/>
</dbReference>
<dbReference type="EMBL" id="JAUFPU010000008">
    <property type="protein sequence ID" value="MDN3577156.1"/>
    <property type="molecule type" value="Genomic_DNA"/>
</dbReference>
<keyword evidence="1" id="KW-0808">Transferase</keyword>
<reference evidence="4" key="1">
    <citation type="journal article" date="2014" name="Int. J. Syst. Evol. Microbiol.">
        <title>Complete genome of a new Firmicutes species belonging to the dominant human colonic microbiota ('Ruminococcus bicirculans') reveals two chromosomes and a selective capacity to utilize plant glucans.</title>
        <authorList>
            <consortium name="NISC Comparative Sequencing Program"/>
            <person name="Wegmann U."/>
            <person name="Louis P."/>
            <person name="Goesmann A."/>
            <person name="Henrissat B."/>
            <person name="Duncan S.H."/>
            <person name="Flint H.J."/>
        </authorList>
    </citation>
    <scope>NUCLEOTIDE SEQUENCE</scope>
    <source>
        <strain evidence="4">CECT 7703</strain>
    </source>
</reference>
<dbReference type="PANTHER" id="PTHR43877">
    <property type="entry name" value="AMINOALKYLPHOSPHONATE N-ACETYLTRANSFERASE-RELATED-RELATED"/>
    <property type="match status" value="1"/>
</dbReference>
<organism evidence="4 5">
    <name type="scientific">Chitinimonas viridis</name>
    <dbReference type="NCBI Taxonomy" id="664880"/>
    <lineage>
        <taxon>Bacteria</taxon>
        <taxon>Pseudomonadati</taxon>
        <taxon>Pseudomonadota</taxon>
        <taxon>Betaproteobacteria</taxon>
        <taxon>Neisseriales</taxon>
        <taxon>Chitinibacteraceae</taxon>
        <taxon>Chitinimonas</taxon>
    </lineage>
</organism>
<dbReference type="Proteomes" id="UP001180081">
    <property type="component" value="Unassembled WGS sequence"/>
</dbReference>
<comment type="caution">
    <text evidence="4">The sequence shown here is derived from an EMBL/GenBank/DDBJ whole genome shotgun (WGS) entry which is preliminary data.</text>
</comment>
<sequence>MSGAAHQMLDAIKLHRLRRIDAPAVRQLIEAALMEHWGKVEAAAHPDLAQLFDHYAQSIFLVAEAGDRIIGCGALVAEAGGGGRIVRMVVAPEWRHHGLGGRLLQSLLDAARALGYQTVQQETPAHWQDAVRFYQSHGFTLVKEQAGSAHFSLALAA</sequence>
<dbReference type="InterPro" id="IPR016181">
    <property type="entry name" value="Acyl_CoA_acyltransferase"/>
</dbReference>
<dbReference type="SUPFAM" id="SSF55729">
    <property type="entry name" value="Acyl-CoA N-acyltransferases (Nat)"/>
    <property type="match status" value="1"/>
</dbReference>
<dbReference type="CDD" id="cd04301">
    <property type="entry name" value="NAT_SF"/>
    <property type="match status" value="1"/>
</dbReference>
<keyword evidence="5" id="KW-1185">Reference proteome</keyword>
<evidence type="ECO:0000259" key="3">
    <source>
        <dbReference type="PROSITE" id="PS51186"/>
    </source>
</evidence>
<dbReference type="Pfam" id="PF13508">
    <property type="entry name" value="Acetyltransf_7"/>
    <property type="match status" value="1"/>
</dbReference>
<dbReference type="InterPro" id="IPR050832">
    <property type="entry name" value="Bact_Acetyltransf"/>
</dbReference>
<evidence type="ECO:0000256" key="1">
    <source>
        <dbReference type="ARBA" id="ARBA00022679"/>
    </source>
</evidence>
<protein>
    <submittedName>
        <fullName evidence="4">GNAT family N-acetyltransferase</fullName>
    </submittedName>
</protein>
<name>A0ABT8B6B0_9NEIS</name>
<evidence type="ECO:0000313" key="5">
    <source>
        <dbReference type="Proteomes" id="UP001180081"/>
    </source>
</evidence>
<feature type="domain" description="N-acetyltransferase" evidence="3">
    <location>
        <begin position="12"/>
        <end position="157"/>
    </location>
</feature>
<gene>
    <name evidence="4" type="ORF">QWZ03_10295</name>
</gene>